<dbReference type="GeneID" id="94694270"/>
<name>A0A1H3MBP1_9BURK</name>
<keyword evidence="1" id="KW-0812">Transmembrane</keyword>
<organism evidence="2 3">
    <name type="scientific">Delftia lacustris</name>
    <dbReference type="NCBI Taxonomy" id="558537"/>
    <lineage>
        <taxon>Bacteria</taxon>
        <taxon>Pseudomonadati</taxon>
        <taxon>Pseudomonadota</taxon>
        <taxon>Betaproteobacteria</taxon>
        <taxon>Burkholderiales</taxon>
        <taxon>Comamonadaceae</taxon>
        <taxon>Delftia</taxon>
    </lineage>
</organism>
<evidence type="ECO:0000313" key="2">
    <source>
        <dbReference type="EMBL" id="SDY74111.1"/>
    </source>
</evidence>
<keyword evidence="1" id="KW-1133">Transmembrane helix</keyword>
<feature type="transmembrane region" description="Helical" evidence="1">
    <location>
        <begin position="83"/>
        <end position="102"/>
    </location>
</feature>
<proteinExistence type="predicted"/>
<dbReference type="AlphaFoldDB" id="A0A1H3MBP1"/>
<protein>
    <submittedName>
        <fullName evidence="2">Uncharacterized protein</fullName>
    </submittedName>
</protein>
<sequence>MPSFQVGAACYPTQIQAAQVVASSQVGSIVQQGGSAHVVELMSVNPTSITYGLRPVSGGPLVEVVSAFQAQPCGLLQASEGLALGWMVGGVWIVVYGLMFIARTVFHVGDGGNDGNT</sequence>
<dbReference type="Proteomes" id="UP000183417">
    <property type="component" value="Unassembled WGS sequence"/>
</dbReference>
<accession>A0A1H3MBP1</accession>
<evidence type="ECO:0000256" key="1">
    <source>
        <dbReference type="SAM" id="Phobius"/>
    </source>
</evidence>
<reference evidence="2 3" key="1">
    <citation type="submission" date="2016-10" db="EMBL/GenBank/DDBJ databases">
        <authorList>
            <person name="de Groot N.N."/>
        </authorList>
    </citation>
    <scope>NUCLEOTIDE SEQUENCE [LARGE SCALE GENOMIC DNA]</scope>
    <source>
        <strain evidence="2 3">LMG 24775</strain>
    </source>
</reference>
<dbReference type="RefSeq" id="WP_143044532.1">
    <property type="nucleotide sequence ID" value="NZ_CP141274.1"/>
</dbReference>
<gene>
    <name evidence="2" type="ORF">SAMN05421547_107204</name>
</gene>
<keyword evidence="1" id="KW-0472">Membrane</keyword>
<dbReference type="EMBL" id="FNPE01000007">
    <property type="protein sequence ID" value="SDY74111.1"/>
    <property type="molecule type" value="Genomic_DNA"/>
</dbReference>
<evidence type="ECO:0000313" key="3">
    <source>
        <dbReference type="Proteomes" id="UP000183417"/>
    </source>
</evidence>